<gene>
    <name evidence="1" type="ORF">D3H34_33645</name>
</gene>
<keyword evidence="2" id="KW-1185">Reference proteome</keyword>
<comment type="caution">
    <text evidence="1">The sequence shown here is derived from an EMBL/GenBank/DDBJ whole genome shotgun (WGS) entry which is preliminary data.</text>
</comment>
<evidence type="ECO:0000313" key="2">
    <source>
        <dbReference type="Proteomes" id="UP000265619"/>
    </source>
</evidence>
<proteinExistence type="predicted"/>
<name>A0A9X8GRI2_9BURK</name>
<accession>A0A9X8GRI2</accession>
<dbReference type="EMBL" id="QXMN01000360">
    <property type="protein sequence ID" value="RIX68108.1"/>
    <property type="molecule type" value="Genomic_DNA"/>
</dbReference>
<dbReference type="AlphaFoldDB" id="A0A9X8GRI2"/>
<organism evidence="1 2">
    <name type="scientific">Acidovorax cavernicola</name>
    <dbReference type="NCBI Taxonomy" id="1675792"/>
    <lineage>
        <taxon>Bacteria</taxon>
        <taxon>Pseudomonadati</taxon>
        <taxon>Pseudomonadota</taxon>
        <taxon>Betaproteobacteria</taxon>
        <taxon>Burkholderiales</taxon>
        <taxon>Comamonadaceae</taxon>
        <taxon>Acidovorax</taxon>
    </lineage>
</organism>
<dbReference type="Proteomes" id="UP000265619">
    <property type="component" value="Unassembled WGS sequence"/>
</dbReference>
<reference evidence="1 2" key="1">
    <citation type="submission" date="2018-09" db="EMBL/GenBank/DDBJ databases">
        <title>Acidovorax cavernicola nov. sp. isolated from Gruta de las Maravillas (Aracena, Spain).</title>
        <authorList>
            <person name="Jurado V."/>
            <person name="Gutierrez-Patricio S."/>
            <person name="Gonzalez-Pimentel J.L."/>
            <person name="Miller A.Z."/>
            <person name="Laiz L."/>
            <person name="Saiz-Jimenez C."/>
        </authorList>
    </citation>
    <scope>NUCLEOTIDE SEQUENCE [LARGE SCALE GENOMIC DNA]</scope>
    <source>
        <strain evidence="1 2">1011MAR4D40.2</strain>
    </source>
</reference>
<sequence>MREELDLFPGPVLPDGQPSWTLHDPVRNLFFQLDWASFEVLKRWHLGAAQAIAQDIVDHTTLTLHKEDVNAFFQFAQRNDLL</sequence>
<protein>
    <submittedName>
        <fullName evidence="1">Secretion protein HylD</fullName>
    </submittedName>
</protein>
<evidence type="ECO:0000313" key="1">
    <source>
        <dbReference type="EMBL" id="RIX68108.1"/>
    </source>
</evidence>
<feature type="non-terminal residue" evidence="1">
    <location>
        <position position="82"/>
    </location>
</feature>